<dbReference type="AlphaFoldDB" id="A0A852ZL62"/>
<keyword evidence="1" id="KW-1133">Transmembrane helix</keyword>
<proteinExistence type="predicted"/>
<feature type="transmembrane region" description="Helical" evidence="1">
    <location>
        <begin position="133"/>
        <end position="152"/>
    </location>
</feature>
<feature type="transmembrane region" description="Helical" evidence="1">
    <location>
        <begin position="248"/>
        <end position="268"/>
    </location>
</feature>
<dbReference type="Proteomes" id="UP000567795">
    <property type="component" value="Unassembled WGS sequence"/>
</dbReference>
<dbReference type="EMBL" id="JACBZD010000001">
    <property type="protein sequence ID" value="NYI03116.1"/>
    <property type="molecule type" value="Genomic_DNA"/>
</dbReference>
<sequence length="274" mass="27880">MRALRYEVRRLAGLRSVWGWTLGGVLASALLAYAVARSLRGPVRPEQAVEMLTAAAPLLPLPPAGVCAGVVAAMSFGHEYRYGTLTPALLAMPRRVALPVAKVLVAAGHGVLMALLALVAGEAVAVWRLGHGLLLPALLGGAGGAAGVGPVLGGPGEALRVIGGCVALVVLCAVTALLVAGVARSATLGLCAVLLLPVVVEPLLSALFEGAWGERLAGARGYLPFFASRDLLWDGAAGGRGWWDAVPAAAVAGLATTGLLLLVCLVVLRRRRVP</sequence>
<keyword evidence="1" id="KW-0472">Membrane</keyword>
<keyword evidence="1" id="KW-0812">Transmembrane</keyword>
<evidence type="ECO:0000313" key="3">
    <source>
        <dbReference type="Proteomes" id="UP000567795"/>
    </source>
</evidence>
<protein>
    <submittedName>
        <fullName evidence="2">Uncharacterized protein</fullName>
    </submittedName>
</protein>
<evidence type="ECO:0000256" key="1">
    <source>
        <dbReference type="SAM" id="Phobius"/>
    </source>
</evidence>
<dbReference type="RefSeq" id="WP_179812228.1">
    <property type="nucleotide sequence ID" value="NZ_JACBZD010000001.1"/>
</dbReference>
<name>A0A852ZL62_9ACTN</name>
<accession>A0A852ZL62</accession>
<comment type="caution">
    <text evidence="2">The sequence shown here is derived from an EMBL/GenBank/DDBJ whole genome shotgun (WGS) entry which is preliminary data.</text>
</comment>
<gene>
    <name evidence="2" type="ORF">FHU37_000059</name>
</gene>
<feature type="transmembrane region" description="Helical" evidence="1">
    <location>
        <begin position="96"/>
        <end position="121"/>
    </location>
</feature>
<organism evidence="2 3">
    <name type="scientific">Allostreptomyces psammosilenae</name>
    <dbReference type="NCBI Taxonomy" id="1892865"/>
    <lineage>
        <taxon>Bacteria</taxon>
        <taxon>Bacillati</taxon>
        <taxon>Actinomycetota</taxon>
        <taxon>Actinomycetes</taxon>
        <taxon>Kitasatosporales</taxon>
        <taxon>Streptomycetaceae</taxon>
        <taxon>Allostreptomyces</taxon>
    </lineage>
</organism>
<feature type="transmembrane region" description="Helical" evidence="1">
    <location>
        <begin position="48"/>
        <end position="76"/>
    </location>
</feature>
<reference evidence="2 3" key="1">
    <citation type="submission" date="2020-07" db="EMBL/GenBank/DDBJ databases">
        <title>Sequencing the genomes of 1000 actinobacteria strains.</title>
        <authorList>
            <person name="Klenk H.-P."/>
        </authorList>
    </citation>
    <scope>NUCLEOTIDE SEQUENCE [LARGE SCALE GENOMIC DNA]</scope>
    <source>
        <strain evidence="2 3">DSM 42178</strain>
    </source>
</reference>
<feature type="transmembrane region" description="Helical" evidence="1">
    <location>
        <begin position="158"/>
        <end position="180"/>
    </location>
</feature>
<evidence type="ECO:0000313" key="2">
    <source>
        <dbReference type="EMBL" id="NYI03116.1"/>
    </source>
</evidence>
<feature type="transmembrane region" description="Helical" evidence="1">
    <location>
        <begin position="17"/>
        <end position="36"/>
    </location>
</feature>
<keyword evidence="3" id="KW-1185">Reference proteome</keyword>